<proteinExistence type="predicted"/>
<feature type="transmembrane region" description="Helical" evidence="7">
    <location>
        <begin position="354"/>
        <end position="377"/>
    </location>
</feature>
<feature type="compositionally biased region" description="Polar residues" evidence="6">
    <location>
        <begin position="1"/>
        <end position="18"/>
    </location>
</feature>
<feature type="transmembrane region" description="Helical" evidence="7">
    <location>
        <begin position="267"/>
        <end position="289"/>
    </location>
</feature>
<evidence type="ECO:0000256" key="4">
    <source>
        <dbReference type="ARBA" id="ARBA00022989"/>
    </source>
</evidence>
<feature type="transmembrane region" description="Helical" evidence="7">
    <location>
        <begin position="225"/>
        <end position="247"/>
    </location>
</feature>
<evidence type="ECO:0000313" key="8">
    <source>
        <dbReference type="EMBL" id="KXN67253.1"/>
    </source>
</evidence>
<gene>
    <name evidence="8" type="ORF">CONCODRAFT_80240</name>
</gene>
<feature type="transmembrane region" description="Helical" evidence="7">
    <location>
        <begin position="125"/>
        <end position="146"/>
    </location>
</feature>
<dbReference type="Proteomes" id="UP000070444">
    <property type="component" value="Unassembled WGS sequence"/>
</dbReference>
<keyword evidence="2" id="KW-0813">Transport</keyword>
<dbReference type="GO" id="GO:0016020">
    <property type="term" value="C:membrane"/>
    <property type="evidence" value="ECO:0007669"/>
    <property type="project" value="UniProtKB-SubCell"/>
</dbReference>
<organism evidence="8 9">
    <name type="scientific">Conidiobolus coronatus (strain ATCC 28846 / CBS 209.66 / NRRL 28638)</name>
    <name type="common">Delacroixia coronata</name>
    <dbReference type="NCBI Taxonomy" id="796925"/>
    <lineage>
        <taxon>Eukaryota</taxon>
        <taxon>Fungi</taxon>
        <taxon>Fungi incertae sedis</taxon>
        <taxon>Zoopagomycota</taxon>
        <taxon>Entomophthoromycotina</taxon>
        <taxon>Entomophthoromycetes</taxon>
        <taxon>Entomophthorales</taxon>
        <taxon>Ancylistaceae</taxon>
        <taxon>Conidiobolus</taxon>
    </lineage>
</organism>
<evidence type="ECO:0000256" key="2">
    <source>
        <dbReference type="ARBA" id="ARBA00022448"/>
    </source>
</evidence>
<feature type="transmembrane region" description="Helical" evidence="7">
    <location>
        <begin position="62"/>
        <end position="87"/>
    </location>
</feature>
<evidence type="ECO:0000256" key="6">
    <source>
        <dbReference type="SAM" id="MobiDB-lite"/>
    </source>
</evidence>
<dbReference type="Gene3D" id="1.20.1740.10">
    <property type="entry name" value="Amino acid/polyamine transporter I"/>
    <property type="match status" value="1"/>
</dbReference>
<name>A0A137NWR0_CONC2</name>
<feature type="region of interest" description="Disordered" evidence="6">
    <location>
        <begin position="1"/>
        <end position="20"/>
    </location>
</feature>
<comment type="subcellular location">
    <subcellularLocation>
        <location evidence="1">Membrane</location>
        <topology evidence="1">Multi-pass membrane protein</topology>
    </subcellularLocation>
</comment>
<feature type="transmembrane region" description="Helical" evidence="7">
    <location>
        <begin position="201"/>
        <end position="218"/>
    </location>
</feature>
<dbReference type="AlphaFoldDB" id="A0A137NWR0"/>
<dbReference type="OMA" id="IYLMLQV"/>
<keyword evidence="5 7" id="KW-0472">Membrane</keyword>
<feature type="transmembrane region" description="Helical" evidence="7">
    <location>
        <begin position="310"/>
        <end position="334"/>
    </location>
</feature>
<evidence type="ECO:0000313" key="9">
    <source>
        <dbReference type="Proteomes" id="UP000070444"/>
    </source>
</evidence>
<protein>
    <submittedName>
        <fullName evidence="8">Amino acid transporter</fullName>
    </submittedName>
</protein>
<feature type="transmembrane region" description="Helical" evidence="7">
    <location>
        <begin position="93"/>
        <end position="113"/>
    </location>
</feature>
<dbReference type="InterPro" id="IPR002293">
    <property type="entry name" value="AA/rel_permease1"/>
</dbReference>
<dbReference type="PIRSF" id="PIRSF006060">
    <property type="entry name" value="AA_transporter"/>
    <property type="match status" value="1"/>
</dbReference>
<sequence length="505" mass="54551">MKSIDSPPQNDSTSTKIVKNTGKEEGESIIRYKLRCMVNRLDIDQIVGESQQNEKLSRNLTFCNITAIGIGGVIGTGIFVLPGILAAQYAGPGVVLSFILAGIASFITALSFAELGSMIPVAGCTYTYLYASMGELVAWTITWGLLLESFITNSGVCVGWSGYFMQLIGIIIKDTELKSPWAIAPYSWNINEQVFEATGGYFNFPASIIVLLCTLLLIKGTKESTLVTTVAVIIKISVILIVIFGIVDHVNPANWTPFIPENTDGKFGHFGFLGILKAARIAFVTYSGFESLGTVSQECINPSRNIPLSIITTLGICGTLYISVCLVLVGVVPYTKLNVSYPISIAIRSTGRTWLEVLIIVGTVVGAITTIIFGLLAQSRILYTLSNDGLLPKFFTKLTKKTNTPFISLSVLGITLAISAGLLPLEILAEFTGIISFISFFLVNLTVVILRLTHPNLERGFKIPLGNYFIPTLGACVSLAFIATGSPMTLLRIAIWLIIGVLVYL</sequence>
<dbReference type="STRING" id="796925.A0A137NWR0"/>
<dbReference type="GO" id="GO:0015171">
    <property type="term" value="F:amino acid transmembrane transporter activity"/>
    <property type="evidence" value="ECO:0007669"/>
    <property type="project" value="TreeGrafter"/>
</dbReference>
<reference evidence="8 9" key="1">
    <citation type="journal article" date="2015" name="Genome Biol. Evol.">
        <title>Phylogenomic analyses indicate that early fungi evolved digesting cell walls of algal ancestors of land plants.</title>
        <authorList>
            <person name="Chang Y."/>
            <person name="Wang S."/>
            <person name="Sekimoto S."/>
            <person name="Aerts A.L."/>
            <person name="Choi C."/>
            <person name="Clum A."/>
            <person name="LaButti K.M."/>
            <person name="Lindquist E.A."/>
            <person name="Yee Ngan C."/>
            <person name="Ohm R.A."/>
            <person name="Salamov A.A."/>
            <person name="Grigoriev I.V."/>
            <person name="Spatafora J.W."/>
            <person name="Berbee M.L."/>
        </authorList>
    </citation>
    <scope>NUCLEOTIDE SEQUENCE [LARGE SCALE GENOMIC DNA]</scope>
    <source>
        <strain evidence="8 9">NRRL 28638</strain>
    </source>
</reference>
<keyword evidence="4 7" id="KW-1133">Transmembrane helix</keyword>
<dbReference type="EMBL" id="KQ964649">
    <property type="protein sequence ID" value="KXN67253.1"/>
    <property type="molecule type" value="Genomic_DNA"/>
</dbReference>
<evidence type="ECO:0000256" key="5">
    <source>
        <dbReference type="ARBA" id="ARBA00023136"/>
    </source>
</evidence>
<feature type="non-terminal residue" evidence="8">
    <location>
        <position position="505"/>
    </location>
</feature>
<feature type="transmembrane region" description="Helical" evidence="7">
    <location>
        <begin position="465"/>
        <end position="483"/>
    </location>
</feature>
<evidence type="ECO:0000256" key="1">
    <source>
        <dbReference type="ARBA" id="ARBA00004141"/>
    </source>
</evidence>
<feature type="transmembrane region" description="Helical" evidence="7">
    <location>
        <begin position="406"/>
        <end position="425"/>
    </location>
</feature>
<evidence type="ECO:0000256" key="7">
    <source>
        <dbReference type="SAM" id="Phobius"/>
    </source>
</evidence>
<keyword evidence="3 7" id="KW-0812">Transmembrane</keyword>
<accession>A0A137NWR0</accession>
<feature type="transmembrane region" description="Helical" evidence="7">
    <location>
        <begin position="489"/>
        <end position="504"/>
    </location>
</feature>
<keyword evidence="9" id="KW-1185">Reference proteome</keyword>
<dbReference type="OrthoDB" id="5982228at2759"/>
<evidence type="ECO:0000256" key="3">
    <source>
        <dbReference type="ARBA" id="ARBA00022692"/>
    </source>
</evidence>
<feature type="transmembrane region" description="Helical" evidence="7">
    <location>
        <begin position="431"/>
        <end position="453"/>
    </location>
</feature>
<dbReference type="PANTHER" id="PTHR43243:SF4">
    <property type="entry name" value="CATIONIC AMINO ACID TRANSPORTER 4"/>
    <property type="match status" value="1"/>
</dbReference>
<dbReference type="Pfam" id="PF13520">
    <property type="entry name" value="AA_permease_2"/>
    <property type="match status" value="1"/>
</dbReference>
<dbReference type="PANTHER" id="PTHR43243">
    <property type="entry name" value="INNER MEMBRANE TRANSPORTER YGJI-RELATED"/>
    <property type="match status" value="1"/>
</dbReference>